<reference evidence="1 2" key="1">
    <citation type="submission" date="2017-07" db="EMBL/GenBank/DDBJ databases">
        <title>Isolation and whole genome analysis of endospore-forming bacteria from heroin.</title>
        <authorList>
            <person name="Kalinowski J."/>
            <person name="Ahrens B."/>
            <person name="Al-Dilaimi A."/>
            <person name="Winkler A."/>
            <person name="Wibberg D."/>
            <person name="Schleenbecker U."/>
            <person name="Ruckert C."/>
            <person name="Wolfel R."/>
            <person name="Grass G."/>
        </authorList>
    </citation>
    <scope>NUCLEOTIDE SEQUENCE [LARGE SCALE GENOMIC DNA]</scope>
    <source>
        <strain evidence="1 2">7539</strain>
    </source>
</reference>
<dbReference type="EMBL" id="NPCC01000002">
    <property type="protein sequence ID" value="PAE90914.1"/>
    <property type="molecule type" value="Genomic_DNA"/>
</dbReference>
<comment type="caution">
    <text evidence="1">The sequence shown here is derived from an EMBL/GenBank/DDBJ whole genome shotgun (WGS) entry which is preliminary data.</text>
</comment>
<evidence type="ECO:0000313" key="2">
    <source>
        <dbReference type="Proteomes" id="UP000216207"/>
    </source>
</evidence>
<sequence>MNRRQELLHEQMQIFENHCNICPYNEPEFRNSHCLGCEQYARLRKIGNDLLFDTSETRLNNGKGWKFTKEWYLALKSQGLNDKQVAKRARISTATLVKFKRKHGLTK</sequence>
<dbReference type="Proteomes" id="UP000216207">
    <property type="component" value="Unassembled WGS sequence"/>
</dbReference>
<gene>
    <name evidence="1" type="ORF">CHH72_00400</name>
</gene>
<evidence type="ECO:0000313" key="1">
    <source>
        <dbReference type="EMBL" id="PAE90914.1"/>
    </source>
</evidence>
<dbReference type="RefSeq" id="WP_095317384.1">
    <property type="nucleotide sequence ID" value="NZ_NPCC01000002.1"/>
</dbReference>
<protein>
    <submittedName>
        <fullName evidence="1">Uncharacterized protein</fullName>
    </submittedName>
</protein>
<proteinExistence type="predicted"/>
<accession>A0A268P590</accession>
<name>A0A268P590_SHOCL</name>
<dbReference type="AlphaFoldDB" id="A0A268P590"/>
<organism evidence="1 2">
    <name type="scientific">Shouchella clausii</name>
    <name type="common">Alkalihalobacillus clausii</name>
    <dbReference type="NCBI Taxonomy" id="79880"/>
    <lineage>
        <taxon>Bacteria</taxon>
        <taxon>Bacillati</taxon>
        <taxon>Bacillota</taxon>
        <taxon>Bacilli</taxon>
        <taxon>Bacillales</taxon>
        <taxon>Bacillaceae</taxon>
        <taxon>Shouchella</taxon>
    </lineage>
</organism>